<dbReference type="EMBL" id="LAZR01026502">
    <property type="protein sequence ID" value="KKL68524.1"/>
    <property type="molecule type" value="Genomic_DNA"/>
</dbReference>
<protein>
    <recommendedName>
        <fullName evidence="1">CGGC domain-containing protein</fullName>
    </recommendedName>
</protein>
<reference evidence="2" key="1">
    <citation type="journal article" date="2015" name="Nature">
        <title>Complex archaea that bridge the gap between prokaryotes and eukaryotes.</title>
        <authorList>
            <person name="Spang A."/>
            <person name="Saw J.H."/>
            <person name="Jorgensen S.L."/>
            <person name="Zaremba-Niedzwiedzka K."/>
            <person name="Martijn J."/>
            <person name="Lind A.E."/>
            <person name="van Eijk R."/>
            <person name="Schleper C."/>
            <person name="Guy L."/>
            <person name="Ettema T.J."/>
        </authorList>
    </citation>
    <scope>NUCLEOTIDE SEQUENCE</scope>
</reference>
<sequence length="82" mass="9318">MEGKDYIAIVQCHLVKQRCSGYLCERALHERTGGFSGYASDKNYRTLYLSCGGCCGRALHRKLSHLIRKIKAREGVEKDRIV</sequence>
<dbReference type="AlphaFoldDB" id="A0A0F9E3F1"/>
<evidence type="ECO:0000259" key="1">
    <source>
        <dbReference type="SMART" id="SM01078"/>
    </source>
</evidence>
<dbReference type="SMART" id="SM01078">
    <property type="entry name" value="CGGC"/>
    <property type="match status" value="1"/>
</dbReference>
<dbReference type="InterPro" id="IPR014925">
    <property type="entry name" value="CGGC_dom"/>
</dbReference>
<gene>
    <name evidence="2" type="ORF">LCGC14_2124150</name>
</gene>
<evidence type="ECO:0000313" key="2">
    <source>
        <dbReference type="EMBL" id="KKL68524.1"/>
    </source>
</evidence>
<comment type="caution">
    <text evidence="2">The sequence shown here is derived from an EMBL/GenBank/DDBJ whole genome shotgun (WGS) entry which is preliminary data.</text>
</comment>
<feature type="non-terminal residue" evidence="2">
    <location>
        <position position="82"/>
    </location>
</feature>
<feature type="domain" description="CGGC" evidence="1">
    <location>
        <begin position="6"/>
        <end position="82"/>
    </location>
</feature>
<proteinExistence type="predicted"/>
<name>A0A0F9E3F1_9ZZZZ</name>
<dbReference type="Pfam" id="PF08821">
    <property type="entry name" value="CGGC"/>
    <property type="match status" value="1"/>
</dbReference>
<organism evidence="2">
    <name type="scientific">marine sediment metagenome</name>
    <dbReference type="NCBI Taxonomy" id="412755"/>
    <lineage>
        <taxon>unclassified sequences</taxon>
        <taxon>metagenomes</taxon>
        <taxon>ecological metagenomes</taxon>
    </lineage>
</organism>
<accession>A0A0F9E3F1</accession>